<keyword evidence="1" id="KW-1133">Transmembrane helix</keyword>
<organism evidence="2 3">
    <name type="scientific">Periconia macrospinosa</name>
    <dbReference type="NCBI Taxonomy" id="97972"/>
    <lineage>
        <taxon>Eukaryota</taxon>
        <taxon>Fungi</taxon>
        <taxon>Dikarya</taxon>
        <taxon>Ascomycota</taxon>
        <taxon>Pezizomycotina</taxon>
        <taxon>Dothideomycetes</taxon>
        <taxon>Pleosporomycetidae</taxon>
        <taxon>Pleosporales</taxon>
        <taxon>Massarineae</taxon>
        <taxon>Periconiaceae</taxon>
        <taxon>Periconia</taxon>
    </lineage>
</organism>
<dbReference type="EMBL" id="KZ805382">
    <property type="protein sequence ID" value="PVH99934.1"/>
    <property type="molecule type" value="Genomic_DNA"/>
</dbReference>
<evidence type="ECO:0000313" key="2">
    <source>
        <dbReference type="EMBL" id="PVH99934.1"/>
    </source>
</evidence>
<evidence type="ECO:0000256" key="1">
    <source>
        <dbReference type="SAM" id="Phobius"/>
    </source>
</evidence>
<keyword evidence="3" id="KW-1185">Reference proteome</keyword>
<keyword evidence="1" id="KW-0812">Transmembrane</keyword>
<dbReference type="AlphaFoldDB" id="A0A2V1DRV6"/>
<feature type="transmembrane region" description="Helical" evidence="1">
    <location>
        <begin position="6"/>
        <end position="24"/>
    </location>
</feature>
<keyword evidence="1" id="KW-0472">Membrane</keyword>
<feature type="transmembrane region" description="Helical" evidence="1">
    <location>
        <begin position="69"/>
        <end position="91"/>
    </location>
</feature>
<proteinExistence type="predicted"/>
<name>A0A2V1DRV6_9PLEO</name>
<dbReference type="InterPro" id="IPR025363">
    <property type="entry name" value="DUF4267"/>
</dbReference>
<accession>A0A2V1DRV6</accession>
<dbReference type="Pfam" id="PF14087">
    <property type="entry name" value="DUF4267"/>
    <property type="match status" value="1"/>
</dbReference>
<sequence length="126" mass="13972">MRSLDIATAAIGIALIGSGLYGVFYPANMARVFGVIDVSRDMAVFYPGIGGRNFSAGLAVWAFKYTGQLKALGIFLLCWIWVGVADTYLLLIHYDEVDTVWLHVFNIFSSKKAIHHNGVIGYVHMW</sequence>
<reference evidence="2 3" key="1">
    <citation type="journal article" date="2018" name="Sci. Rep.">
        <title>Comparative genomics provides insights into the lifestyle and reveals functional heterogeneity of dark septate endophytic fungi.</title>
        <authorList>
            <person name="Knapp D.G."/>
            <person name="Nemeth J.B."/>
            <person name="Barry K."/>
            <person name="Hainaut M."/>
            <person name="Henrissat B."/>
            <person name="Johnson J."/>
            <person name="Kuo A."/>
            <person name="Lim J.H.P."/>
            <person name="Lipzen A."/>
            <person name="Nolan M."/>
            <person name="Ohm R.A."/>
            <person name="Tamas L."/>
            <person name="Grigoriev I.V."/>
            <person name="Spatafora J.W."/>
            <person name="Nagy L.G."/>
            <person name="Kovacs G.M."/>
        </authorList>
    </citation>
    <scope>NUCLEOTIDE SEQUENCE [LARGE SCALE GENOMIC DNA]</scope>
    <source>
        <strain evidence="2 3">DSE2036</strain>
    </source>
</reference>
<gene>
    <name evidence="2" type="ORF">DM02DRAFT_728880</name>
</gene>
<dbReference type="OrthoDB" id="3726364at2759"/>
<protein>
    <submittedName>
        <fullName evidence="2">Uncharacterized protein</fullName>
    </submittedName>
</protein>
<dbReference type="Proteomes" id="UP000244855">
    <property type="component" value="Unassembled WGS sequence"/>
</dbReference>
<evidence type="ECO:0000313" key="3">
    <source>
        <dbReference type="Proteomes" id="UP000244855"/>
    </source>
</evidence>
<feature type="transmembrane region" description="Helical" evidence="1">
    <location>
        <begin position="44"/>
        <end position="63"/>
    </location>
</feature>